<dbReference type="AlphaFoldDB" id="A0AAU9QS11"/>
<gene>
    <name evidence="2" type="ORF">THF1A12_340003</name>
</gene>
<proteinExistence type="predicted"/>
<keyword evidence="1" id="KW-0472">Membrane</keyword>
<sequence>MPNRAQNKIKQREISNKMLIFPDIIENPAMFIFAAVIAINPTKNSNKWN</sequence>
<keyword evidence="1" id="KW-1133">Transmembrane helix</keyword>
<keyword evidence="1" id="KW-0812">Transmembrane</keyword>
<evidence type="ECO:0000313" key="2">
    <source>
        <dbReference type="EMBL" id="CAH1597923.1"/>
    </source>
</evidence>
<evidence type="ECO:0000256" key="1">
    <source>
        <dbReference type="SAM" id="Phobius"/>
    </source>
</evidence>
<name>A0AAU9QS11_9VIBR</name>
<dbReference type="EMBL" id="CAKMUD010000088">
    <property type="protein sequence ID" value="CAH1597923.1"/>
    <property type="molecule type" value="Genomic_DNA"/>
</dbReference>
<accession>A0AAU9QS11</accession>
<protein>
    <submittedName>
        <fullName evidence="2">Uncharacterized protein</fullName>
    </submittedName>
</protein>
<reference evidence="2" key="1">
    <citation type="submission" date="2022-01" db="EMBL/GenBank/DDBJ databases">
        <authorList>
            <person name="Lagorce A."/>
        </authorList>
    </citation>
    <scope>NUCLEOTIDE SEQUENCE</scope>
    <source>
        <strain evidence="2">Th15_F1_A12</strain>
    </source>
</reference>
<feature type="transmembrane region" description="Helical" evidence="1">
    <location>
        <begin position="20"/>
        <end position="39"/>
    </location>
</feature>
<comment type="caution">
    <text evidence="2">The sequence shown here is derived from an EMBL/GenBank/DDBJ whole genome shotgun (WGS) entry which is preliminary data.</text>
</comment>
<dbReference type="Proteomes" id="UP001295462">
    <property type="component" value="Unassembled WGS sequence"/>
</dbReference>
<evidence type="ECO:0000313" key="3">
    <source>
        <dbReference type="Proteomes" id="UP001295462"/>
    </source>
</evidence>
<organism evidence="2 3">
    <name type="scientific">Vibrio jasicida</name>
    <dbReference type="NCBI Taxonomy" id="766224"/>
    <lineage>
        <taxon>Bacteria</taxon>
        <taxon>Pseudomonadati</taxon>
        <taxon>Pseudomonadota</taxon>
        <taxon>Gammaproteobacteria</taxon>
        <taxon>Vibrionales</taxon>
        <taxon>Vibrionaceae</taxon>
        <taxon>Vibrio</taxon>
    </lineage>
</organism>